<dbReference type="GO" id="GO:0016491">
    <property type="term" value="F:oxidoreductase activity"/>
    <property type="evidence" value="ECO:0007669"/>
    <property type="project" value="InterPro"/>
</dbReference>
<sequence>MAALPAALAASVCASPAGCTIRTRRPVRSLTRTRRGTWVVNGRGPDVDVVVLAVPAYALPTVVGGGGGAAPAPSWGACGGGRRPRPTPCAWRRRASPPSPATRRLRLRRSGTPGRRWRTRSTPLASSSPPRRPCRPAARCSASTLRRRRMGGARPTGPSWSPPMRAATAAPSTLTRSCATCGRSWGWRRRRSVVTAAARRPKRTAT</sequence>
<dbReference type="EMBL" id="KV918807">
    <property type="protein sequence ID" value="OSX78717.1"/>
    <property type="molecule type" value="Genomic_DNA"/>
</dbReference>
<accession>A0A1X6PCX0</accession>
<evidence type="ECO:0000313" key="3">
    <source>
        <dbReference type="EMBL" id="OSX78717.1"/>
    </source>
</evidence>
<reference evidence="3 4" key="1">
    <citation type="submission" date="2017-03" db="EMBL/GenBank/DDBJ databases">
        <title>WGS assembly of Porphyra umbilicalis.</title>
        <authorList>
            <person name="Brawley S.H."/>
            <person name="Blouin N.A."/>
            <person name="Ficko-Blean E."/>
            <person name="Wheeler G.L."/>
            <person name="Lohr M."/>
            <person name="Goodson H.V."/>
            <person name="Jenkins J.W."/>
            <person name="Blaby-Haas C.E."/>
            <person name="Helliwell K.E."/>
            <person name="Chan C."/>
            <person name="Marriage T."/>
            <person name="Bhattacharya D."/>
            <person name="Klein A.S."/>
            <person name="Badis Y."/>
            <person name="Brodie J."/>
            <person name="Cao Y."/>
            <person name="Collen J."/>
            <person name="Dittami S.M."/>
            <person name="Gachon C.M."/>
            <person name="Green B.R."/>
            <person name="Karpowicz S."/>
            <person name="Kim J.W."/>
            <person name="Kudahl U."/>
            <person name="Lin S."/>
            <person name="Michel G."/>
            <person name="Mittag M."/>
            <person name="Olson B.J."/>
            <person name="Pangilinan J."/>
            <person name="Peng Y."/>
            <person name="Qiu H."/>
            <person name="Shu S."/>
            <person name="Singer J.T."/>
            <person name="Smith A.G."/>
            <person name="Sprecher B.N."/>
            <person name="Wagner V."/>
            <person name="Wang W."/>
            <person name="Wang Z.-Y."/>
            <person name="Yan J."/>
            <person name="Yarish C."/>
            <person name="Zoeuner-Riek S."/>
            <person name="Zhuang Y."/>
            <person name="Zou Y."/>
            <person name="Lindquist E.A."/>
            <person name="Grimwood J."/>
            <person name="Barry K."/>
            <person name="Rokhsar D.S."/>
            <person name="Schmutz J."/>
            <person name="Stiller J.W."/>
            <person name="Grossman A.R."/>
            <person name="Prochnik S.E."/>
        </authorList>
    </citation>
    <scope>NUCLEOTIDE SEQUENCE [LARGE SCALE GENOMIC DNA]</scope>
    <source>
        <strain evidence="3">4086291</strain>
    </source>
</reference>
<gene>
    <name evidence="3" type="ORF">BU14_0103s0060</name>
</gene>
<feature type="domain" description="Amine oxidase" evidence="2">
    <location>
        <begin position="1"/>
        <end position="60"/>
    </location>
</feature>
<dbReference type="Proteomes" id="UP000218209">
    <property type="component" value="Unassembled WGS sequence"/>
</dbReference>
<evidence type="ECO:0000313" key="4">
    <source>
        <dbReference type="Proteomes" id="UP000218209"/>
    </source>
</evidence>
<protein>
    <recommendedName>
        <fullName evidence="2">Amine oxidase domain-containing protein</fullName>
    </recommendedName>
</protein>
<evidence type="ECO:0000256" key="1">
    <source>
        <dbReference type="SAM" id="MobiDB-lite"/>
    </source>
</evidence>
<feature type="compositionally biased region" description="Basic residues" evidence="1">
    <location>
        <begin position="103"/>
        <end position="119"/>
    </location>
</feature>
<feature type="compositionally biased region" description="Low complexity" evidence="1">
    <location>
        <begin position="120"/>
        <end position="143"/>
    </location>
</feature>
<dbReference type="InterPro" id="IPR002937">
    <property type="entry name" value="Amino_oxidase"/>
</dbReference>
<dbReference type="AlphaFoldDB" id="A0A1X6PCX0"/>
<proteinExistence type="predicted"/>
<evidence type="ECO:0000259" key="2">
    <source>
        <dbReference type="Pfam" id="PF01593"/>
    </source>
</evidence>
<keyword evidence="4" id="KW-1185">Reference proteome</keyword>
<dbReference type="Pfam" id="PF01593">
    <property type="entry name" value="Amino_oxidase"/>
    <property type="match status" value="1"/>
</dbReference>
<organism evidence="3 4">
    <name type="scientific">Porphyra umbilicalis</name>
    <name type="common">Purple laver</name>
    <name type="synonym">Red alga</name>
    <dbReference type="NCBI Taxonomy" id="2786"/>
    <lineage>
        <taxon>Eukaryota</taxon>
        <taxon>Rhodophyta</taxon>
        <taxon>Bangiophyceae</taxon>
        <taxon>Bangiales</taxon>
        <taxon>Bangiaceae</taxon>
        <taxon>Porphyra</taxon>
    </lineage>
</organism>
<name>A0A1X6PCX0_PORUM</name>
<feature type="region of interest" description="Disordered" evidence="1">
    <location>
        <begin position="77"/>
        <end position="175"/>
    </location>
</feature>